<dbReference type="Proteomes" id="UP000193144">
    <property type="component" value="Unassembled WGS sequence"/>
</dbReference>
<comment type="caution">
    <text evidence="2">The sequence shown here is derived from an EMBL/GenBank/DDBJ whole genome shotgun (WGS) entry which is preliminary data.</text>
</comment>
<keyword evidence="3" id="KW-1185">Reference proteome</keyword>
<dbReference type="AlphaFoldDB" id="A0A1Y1XYU9"/>
<evidence type="ECO:0000313" key="3">
    <source>
        <dbReference type="Proteomes" id="UP000193144"/>
    </source>
</evidence>
<evidence type="ECO:0000256" key="1">
    <source>
        <dbReference type="SAM" id="MobiDB-lite"/>
    </source>
</evidence>
<accession>A0A1Y1XYU9</accession>
<dbReference type="EMBL" id="MCFA01000504">
    <property type="protein sequence ID" value="ORX90921.1"/>
    <property type="molecule type" value="Genomic_DNA"/>
</dbReference>
<organism evidence="2 3">
    <name type="scientific">Clohesyomyces aquaticus</name>
    <dbReference type="NCBI Taxonomy" id="1231657"/>
    <lineage>
        <taxon>Eukaryota</taxon>
        <taxon>Fungi</taxon>
        <taxon>Dikarya</taxon>
        <taxon>Ascomycota</taxon>
        <taxon>Pezizomycotina</taxon>
        <taxon>Dothideomycetes</taxon>
        <taxon>Pleosporomycetidae</taxon>
        <taxon>Pleosporales</taxon>
        <taxon>Lindgomycetaceae</taxon>
        <taxon>Clohesyomyces</taxon>
    </lineage>
</organism>
<evidence type="ECO:0000313" key="2">
    <source>
        <dbReference type="EMBL" id="ORX90921.1"/>
    </source>
</evidence>
<proteinExistence type="predicted"/>
<reference evidence="2 3" key="1">
    <citation type="submission" date="2016-07" db="EMBL/GenBank/DDBJ databases">
        <title>Pervasive Adenine N6-methylation of Active Genes in Fungi.</title>
        <authorList>
            <consortium name="DOE Joint Genome Institute"/>
            <person name="Mondo S.J."/>
            <person name="Dannebaum R.O."/>
            <person name="Kuo R.C."/>
            <person name="Labutti K."/>
            <person name="Haridas S."/>
            <person name="Kuo A."/>
            <person name="Salamov A."/>
            <person name="Ahrendt S.R."/>
            <person name="Lipzen A."/>
            <person name="Sullivan W."/>
            <person name="Andreopoulos W.B."/>
            <person name="Clum A."/>
            <person name="Lindquist E."/>
            <person name="Daum C."/>
            <person name="Ramamoorthy G.K."/>
            <person name="Gryganskyi A."/>
            <person name="Culley D."/>
            <person name="Magnuson J.K."/>
            <person name="James T.Y."/>
            <person name="O'Malley M.A."/>
            <person name="Stajich J.E."/>
            <person name="Spatafora J.W."/>
            <person name="Visel A."/>
            <person name="Grigoriev I.V."/>
        </authorList>
    </citation>
    <scope>NUCLEOTIDE SEQUENCE [LARGE SCALE GENOMIC DNA]</scope>
    <source>
        <strain evidence="2 3">CBS 115471</strain>
    </source>
</reference>
<gene>
    <name evidence="2" type="ORF">BCR34DRAFT_595067</name>
</gene>
<sequence>MPYLHKEVAQSVAQTIVQPTLIDYIPFMDHAREHAEFNELLHAAIDDLLKPRIEALKRYYERANPNRDVVFSIEKYGQISPPGSKDSFPTSGLKKNGRFSPNVMRRATWHGTARNLQRHSRLAIIASSQAMSLLILAHPGFRDHSPENFPALGEAVNVSTSGRKHKGPRGPYGNQQDKEEHQHRRLCLPS</sequence>
<feature type="region of interest" description="Disordered" evidence="1">
    <location>
        <begin position="157"/>
        <end position="190"/>
    </location>
</feature>
<name>A0A1Y1XYU9_9PLEO</name>
<protein>
    <submittedName>
        <fullName evidence="2">Uncharacterized protein</fullName>
    </submittedName>
</protein>